<evidence type="ECO:0000313" key="3">
    <source>
        <dbReference type="Proteomes" id="UP000248714"/>
    </source>
</evidence>
<accession>A0ABX9DW96</accession>
<reference evidence="2 3" key="1">
    <citation type="submission" date="2018-06" db="EMBL/GenBank/DDBJ databases">
        <title>Genomic Encyclopedia of Type Strains, Phase IV (KMG-IV): sequencing the most valuable type-strain genomes for metagenomic binning, comparative biology and taxonomic classification.</title>
        <authorList>
            <person name="Goeker M."/>
        </authorList>
    </citation>
    <scope>NUCLEOTIDE SEQUENCE [LARGE SCALE GENOMIC DNA]</scope>
    <source>
        <strain evidence="2 3">DSM 45479</strain>
    </source>
</reference>
<dbReference type="Pfam" id="PF13181">
    <property type="entry name" value="TPR_8"/>
    <property type="match status" value="2"/>
</dbReference>
<evidence type="ECO:0000313" key="2">
    <source>
        <dbReference type="EMBL" id="RAS59566.1"/>
    </source>
</evidence>
<organism evidence="2 3">
    <name type="scientific">Lentzea atacamensis</name>
    <dbReference type="NCBI Taxonomy" id="531938"/>
    <lineage>
        <taxon>Bacteria</taxon>
        <taxon>Bacillati</taxon>
        <taxon>Actinomycetota</taxon>
        <taxon>Actinomycetes</taxon>
        <taxon>Pseudonocardiales</taxon>
        <taxon>Pseudonocardiaceae</taxon>
        <taxon>Lentzea</taxon>
    </lineage>
</organism>
<evidence type="ECO:0000256" key="1">
    <source>
        <dbReference type="PROSITE-ProRule" id="PRU00339"/>
    </source>
</evidence>
<dbReference type="SUPFAM" id="SSF48452">
    <property type="entry name" value="TPR-like"/>
    <property type="match status" value="2"/>
</dbReference>
<dbReference type="EMBL" id="QLTT01000014">
    <property type="protein sequence ID" value="RAS59566.1"/>
    <property type="molecule type" value="Genomic_DNA"/>
</dbReference>
<name>A0ABX9DW96_9PSEU</name>
<sequence>MFDLSTHACTVMRALTSLPENPPGFDLGLARAVLGVDDSAGLAVLGELVQHGIADEHQDGQYKLADTTMFTRDGGSANAAAVEAAITWFVQQAVHADHVRDRHGSKLSSAYEILVQSRFNTPADAMFWFEPHHNWFVALLDDLVARKRYELSLTLAEAVFGLAGHGGHQRDQLHAAKTALQALGRLRFSPEWIAGLGEDPDRARLHDLRVARFNLQLAFVLSNLHGPIDALKALDAAEERGRALGDAGVLAAVHRGRGRTHHAAGDLNKAERELRKALELDLASGDKRRIYLCRRDLGAVLADLERHEEAGAELHLAAVGTNELGDRIPHARVLTVAGAAFITAGEPVKAIAPLTLALDTMKQEEAGSDAYLADIYVSLARARRATNDPTAADHCFRKAVEHYRLAHRDRAAADVEAEWHQQQ</sequence>
<keyword evidence="1" id="KW-0802">TPR repeat</keyword>
<comment type="caution">
    <text evidence="2">The sequence shown here is derived from an EMBL/GenBank/DDBJ whole genome shotgun (WGS) entry which is preliminary data.</text>
</comment>
<feature type="repeat" description="TPR" evidence="1">
    <location>
        <begin position="251"/>
        <end position="284"/>
    </location>
</feature>
<keyword evidence="3" id="KW-1185">Reference proteome</keyword>
<proteinExistence type="predicted"/>
<dbReference type="PROSITE" id="PS50005">
    <property type="entry name" value="TPR"/>
    <property type="match status" value="1"/>
</dbReference>
<dbReference type="InterPro" id="IPR011990">
    <property type="entry name" value="TPR-like_helical_dom_sf"/>
</dbReference>
<dbReference type="SMART" id="SM00028">
    <property type="entry name" value="TPR"/>
    <property type="match status" value="2"/>
</dbReference>
<dbReference type="RefSeq" id="WP_112232061.1">
    <property type="nucleotide sequence ID" value="NZ_QLTT01000014.1"/>
</dbReference>
<protein>
    <submittedName>
        <fullName evidence="2">Tetratricopeptide repeat protein</fullName>
    </submittedName>
</protein>
<dbReference type="Proteomes" id="UP000248714">
    <property type="component" value="Unassembled WGS sequence"/>
</dbReference>
<gene>
    <name evidence="2" type="ORF">C8D87_114178</name>
</gene>
<dbReference type="Gene3D" id="1.25.40.10">
    <property type="entry name" value="Tetratricopeptide repeat domain"/>
    <property type="match status" value="1"/>
</dbReference>
<dbReference type="InterPro" id="IPR019734">
    <property type="entry name" value="TPR_rpt"/>
</dbReference>